<comment type="caution">
    <text evidence="1">The sequence shown here is derived from an EMBL/GenBank/DDBJ whole genome shotgun (WGS) entry which is preliminary data.</text>
</comment>
<evidence type="ECO:0000313" key="2">
    <source>
        <dbReference type="Proteomes" id="UP001149074"/>
    </source>
</evidence>
<gene>
    <name evidence="1" type="ORF">N7532_007325</name>
</gene>
<keyword evidence="2" id="KW-1185">Reference proteome</keyword>
<dbReference type="EMBL" id="JAPQKI010000006">
    <property type="protein sequence ID" value="KAJ5095034.1"/>
    <property type="molecule type" value="Genomic_DNA"/>
</dbReference>
<organism evidence="1 2">
    <name type="scientific">Penicillium argentinense</name>
    <dbReference type="NCBI Taxonomy" id="1131581"/>
    <lineage>
        <taxon>Eukaryota</taxon>
        <taxon>Fungi</taxon>
        <taxon>Dikarya</taxon>
        <taxon>Ascomycota</taxon>
        <taxon>Pezizomycotina</taxon>
        <taxon>Eurotiomycetes</taxon>
        <taxon>Eurotiomycetidae</taxon>
        <taxon>Eurotiales</taxon>
        <taxon>Aspergillaceae</taxon>
        <taxon>Penicillium</taxon>
    </lineage>
</organism>
<protein>
    <submittedName>
        <fullName evidence="1">Uncharacterized protein</fullName>
    </submittedName>
</protein>
<sequence length="60" mass="6476">MTKKAMVNTVMGMVAEDQLHSIPARWLVIPVTVSEDTFVSVSGLDSLHMSAAGCFCVTVY</sequence>
<accession>A0A9W9F7I2</accession>
<dbReference type="GeneID" id="81358797"/>
<dbReference type="Proteomes" id="UP001149074">
    <property type="component" value="Unassembled WGS sequence"/>
</dbReference>
<name>A0A9W9F7I2_9EURO</name>
<reference evidence="1" key="1">
    <citation type="submission" date="2022-11" db="EMBL/GenBank/DDBJ databases">
        <authorList>
            <person name="Petersen C."/>
        </authorList>
    </citation>
    <scope>NUCLEOTIDE SEQUENCE</scope>
    <source>
        <strain evidence="1">IBT 30761</strain>
    </source>
</reference>
<dbReference type="RefSeq" id="XP_056473184.1">
    <property type="nucleotide sequence ID" value="XM_056619818.1"/>
</dbReference>
<dbReference type="AlphaFoldDB" id="A0A9W9F7I2"/>
<evidence type="ECO:0000313" key="1">
    <source>
        <dbReference type="EMBL" id="KAJ5095034.1"/>
    </source>
</evidence>
<proteinExistence type="predicted"/>
<reference evidence="1" key="2">
    <citation type="journal article" date="2023" name="IMA Fungus">
        <title>Comparative genomic study of the Penicillium genus elucidates a diverse pangenome and 15 lateral gene transfer events.</title>
        <authorList>
            <person name="Petersen C."/>
            <person name="Sorensen T."/>
            <person name="Nielsen M.R."/>
            <person name="Sondergaard T.E."/>
            <person name="Sorensen J.L."/>
            <person name="Fitzpatrick D.A."/>
            <person name="Frisvad J.C."/>
            <person name="Nielsen K.L."/>
        </authorList>
    </citation>
    <scope>NUCLEOTIDE SEQUENCE</scope>
    <source>
        <strain evidence="1">IBT 30761</strain>
    </source>
</reference>